<dbReference type="RefSeq" id="WP_064232036.1">
    <property type="nucleotide sequence ID" value="NZ_LVZK01000003.1"/>
</dbReference>
<protein>
    <submittedName>
        <fullName evidence="1">Uncharacterized protein</fullName>
    </submittedName>
</protein>
<organism evidence="1 2">
    <name type="scientific">Peptidiphaga gingivicola</name>
    <dbReference type="NCBI Taxonomy" id="2741497"/>
    <lineage>
        <taxon>Bacteria</taxon>
        <taxon>Bacillati</taxon>
        <taxon>Actinomycetota</taxon>
        <taxon>Actinomycetes</taxon>
        <taxon>Actinomycetales</taxon>
        <taxon>Actinomycetaceae</taxon>
        <taxon>Peptidiphaga</taxon>
    </lineage>
</organism>
<evidence type="ECO:0000313" key="1">
    <source>
        <dbReference type="EMBL" id="OAP85469.1"/>
    </source>
</evidence>
<dbReference type="EMBL" id="LVZK01000003">
    <property type="protein sequence ID" value="OAP85469.1"/>
    <property type="molecule type" value="Genomic_DNA"/>
</dbReference>
<name>A0A179B2B3_9ACTO</name>
<sequence>MRDENLGLKFNGTTKFGRVRPGGFARLEKKLGADGADLESLAEETVNAVLGNLEAMRDRHSDVVRELDWIEKNAAAMRRQLFLPSLGSK</sequence>
<dbReference type="STRING" id="1823756.A4H34_10390"/>
<comment type="caution">
    <text evidence="1">The sequence shown here is derived from an EMBL/GenBank/DDBJ whole genome shotgun (WGS) entry which is preliminary data.</text>
</comment>
<keyword evidence="2" id="KW-1185">Reference proteome</keyword>
<gene>
    <name evidence="1" type="ORF">A4H34_10390</name>
</gene>
<reference evidence="1 2" key="1">
    <citation type="submission" date="2016-04" db="EMBL/GenBank/DDBJ databases">
        <title>Peptidophaga gingivicola gen. nov., sp. nov., isolated from human subgingival plaque.</title>
        <authorList>
            <person name="Beall C.J."/>
            <person name="Mokrzan E.M."/>
            <person name="Griffen A.L."/>
            <person name="Leys E.J."/>
        </authorList>
    </citation>
    <scope>NUCLEOTIDE SEQUENCE [LARGE SCALE GENOMIC DNA]</scope>
    <source>
        <strain evidence="1 2">BA112</strain>
    </source>
</reference>
<evidence type="ECO:0000313" key="2">
    <source>
        <dbReference type="Proteomes" id="UP000078368"/>
    </source>
</evidence>
<proteinExistence type="predicted"/>
<dbReference type="AlphaFoldDB" id="A0A179B2B3"/>
<dbReference type="Proteomes" id="UP000078368">
    <property type="component" value="Unassembled WGS sequence"/>
</dbReference>
<accession>A0A179B2B3</accession>